<evidence type="ECO:0000313" key="2">
    <source>
        <dbReference type="EMBL" id="CAL4108592.1"/>
    </source>
</evidence>
<comment type="caution">
    <text evidence="2">The sequence shown here is derived from an EMBL/GenBank/DDBJ whole genome shotgun (WGS) entry which is preliminary data.</text>
</comment>
<reference evidence="2 3" key="1">
    <citation type="submission" date="2024-05" db="EMBL/GenBank/DDBJ databases">
        <authorList>
            <person name="Wallberg A."/>
        </authorList>
    </citation>
    <scope>NUCLEOTIDE SEQUENCE [LARGE SCALE GENOMIC DNA]</scope>
</reference>
<sequence length="157" mass="17780">MANLEIFDDAAREEERRQEEERLMSLAIALSVSQQDDVTGEGASSLPEEQTPDLDPMLTTMQMNSEAIFKLMEAQTKDREATTSAMLKLLEHQSKVGVTVCSKLSSSHPTQYQSTRSISTNQPKKTTLCKQHNQKKQRSPNTAIKQKENLQYHQIQQ</sequence>
<dbReference type="Proteomes" id="UP001497623">
    <property type="component" value="Unassembled WGS sequence"/>
</dbReference>
<keyword evidence="3" id="KW-1185">Reference proteome</keyword>
<proteinExistence type="predicted"/>
<gene>
    <name evidence="2" type="ORF">MNOR_LOCUS18932</name>
</gene>
<feature type="region of interest" description="Disordered" evidence="1">
    <location>
        <begin position="34"/>
        <end position="56"/>
    </location>
</feature>
<organism evidence="2 3">
    <name type="scientific">Meganyctiphanes norvegica</name>
    <name type="common">Northern krill</name>
    <name type="synonym">Thysanopoda norvegica</name>
    <dbReference type="NCBI Taxonomy" id="48144"/>
    <lineage>
        <taxon>Eukaryota</taxon>
        <taxon>Metazoa</taxon>
        <taxon>Ecdysozoa</taxon>
        <taxon>Arthropoda</taxon>
        <taxon>Crustacea</taxon>
        <taxon>Multicrustacea</taxon>
        <taxon>Malacostraca</taxon>
        <taxon>Eumalacostraca</taxon>
        <taxon>Eucarida</taxon>
        <taxon>Euphausiacea</taxon>
        <taxon>Euphausiidae</taxon>
        <taxon>Meganyctiphanes</taxon>
    </lineage>
</organism>
<dbReference type="EMBL" id="CAXKWB010013801">
    <property type="protein sequence ID" value="CAL4108592.1"/>
    <property type="molecule type" value="Genomic_DNA"/>
</dbReference>
<name>A0AAV2QZR3_MEGNR</name>
<accession>A0AAV2QZR3</accession>
<evidence type="ECO:0000313" key="3">
    <source>
        <dbReference type="Proteomes" id="UP001497623"/>
    </source>
</evidence>
<dbReference type="AlphaFoldDB" id="A0AAV2QZR3"/>
<evidence type="ECO:0000256" key="1">
    <source>
        <dbReference type="SAM" id="MobiDB-lite"/>
    </source>
</evidence>
<feature type="region of interest" description="Disordered" evidence="1">
    <location>
        <begin position="106"/>
        <end position="157"/>
    </location>
</feature>
<feature type="compositionally biased region" description="Polar residues" evidence="1">
    <location>
        <begin position="106"/>
        <end position="131"/>
    </location>
</feature>
<protein>
    <submittedName>
        <fullName evidence="2">Uncharacterized protein</fullName>
    </submittedName>
</protein>